<reference evidence="1 2" key="1">
    <citation type="submission" date="2020-10" db="EMBL/GenBank/DDBJ databases">
        <title>Wide distribution of Phycisphaera-like planctomycetes from WD2101 soil group in peatlands and genome analysis of the first cultivated representative.</title>
        <authorList>
            <person name="Dedysh S.N."/>
            <person name="Beletsky A.V."/>
            <person name="Ivanova A."/>
            <person name="Kulichevskaya I.S."/>
            <person name="Suzina N.E."/>
            <person name="Philippov D.A."/>
            <person name="Rakitin A.L."/>
            <person name="Mardanov A.V."/>
            <person name="Ravin N.V."/>
        </authorList>
    </citation>
    <scope>NUCLEOTIDE SEQUENCE [LARGE SCALE GENOMIC DNA]</scope>
    <source>
        <strain evidence="1 2">M1803</strain>
    </source>
</reference>
<dbReference type="Proteomes" id="UP000593765">
    <property type="component" value="Chromosome"/>
</dbReference>
<evidence type="ECO:0000313" key="2">
    <source>
        <dbReference type="Proteomes" id="UP000593765"/>
    </source>
</evidence>
<organism evidence="1 2">
    <name type="scientific">Humisphaera borealis</name>
    <dbReference type="NCBI Taxonomy" id="2807512"/>
    <lineage>
        <taxon>Bacteria</taxon>
        <taxon>Pseudomonadati</taxon>
        <taxon>Planctomycetota</taxon>
        <taxon>Phycisphaerae</taxon>
        <taxon>Tepidisphaerales</taxon>
        <taxon>Tepidisphaeraceae</taxon>
        <taxon>Humisphaera</taxon>
    </lineage>
</organism>
<dbReference type="AlphaFoldDB" id="A0A7M2WZL2"/>
<dbReference type="KEGG" id="hbs:IPV69_05835"/>
<dbReference type="RefSeq" id="WP_206293983.1">
    <property type="nucleotide sequence ID" value="NZ_CP063458.1"/>
</dbReference>
<keyword evidence="2" id="KW-1185">Reference proteome</keyword>
<gene>
    <name evidence="1" type="ORF">IPV69_05835</name>
</gene>
<evidence type="ECO:0000313" key="1">
    <source>
        <dbReference type="EMBL" id="QOV90879.1"/>
    </source>
</evidence>
<sequence>MADFHSNLATCHRCLIRADAFRCNGVCPCVVDGRDIAEHAALDLCPRGHYRCRGLGDLVARVLNRTGIARLAKRAIADLRQVNRWLLPDGAESEPDCSCEARRVAMNKAVPFGRPSKVV</sequence>
<protein>
    <submittedName>
        <fullName evidence="1">Uncharacterized protein</fullName>
    </submittedName>
</protein>
<dbReference type="EMBL" id="CP063458">
    <property type="protein sequence ID" value="QOV90879.1"/>
    <property type="molecule type" value="Genomic_DNA"/>
</dbReference>
<name>A0A7M2WZL2_9BACT</name>
<proteinExistence type="predicted"/>
<accession>A0A7M2WZL2</accession>